<reference evidence="3" key="1">
    <citation type="submission" date="2021-01" db="EMBL/GenBank/DDBJ databases">
        <authorList>
            <person name="Corre E."/>
            <person name="Pelletier E."/>
            <person name="Niang G."/>
            <person name="Scheremetjew M."/>
            <person name="Finn R."/>
            <person name="Kale V."/>
            <person name="Holt S."/>
            <person name="Cochrane G."/>
            <person name="Meng A."/>
            <person name="Brown T."/>
            <person name="Cohen L."/>
        </authorList>
    </citation>
    <scope>NUCLEOTIDE SEQUENCE</scope>
    <source>
        <strain evidence="3">CCMP3124</strain>
    </source>
</reference>
<evidence type="ECO:0000313" key="3">
    <source>
        <dbReference type="EMBL" id="CAD9239147.1"/>
    </source>
</evidence>
<dbReference type="AlphaFoldDB" id="A0A7S1XI47"/>
<accession>A0A7S1XI47</accession>
<evidence type="ECO:0000256" key="1">
    <source>
        <dbReference type="SAM" id="MobiDB-lite"/>
    </source>
</evidence>
<dbReference type="Pfam" id="PF00686">
    <property type="entry name" value="CBM_20"/>
    <property type="match status" value="1"/>
</dbReference>
<dbReference type="SUPFAM" id="SSF49452">
    <property type="entry name" value="Starch-binding domain-like"/>
    <property type="match status" value="1"/>
</dbReference>
<dbReference type="PROSITE" id="PS51166">
    <property type="entry name" value="CBM20"/>
    <property type="match status" value="1"/>
</dbReference>
<evidence type="ECO:0000259" key="2">
    <source>
        <dbReference type="PROSITE" id="PS51166"/>
    </source>
</evidence>
<dbReference type="InterPro" id="IPR013784">
    <property type="entry name" value="Carb-bd-like_fold"/>
</dbReference>
<proteinExistence type="predicted"/>
<dbReference type="EMBL" id="HBGI01001362">
    <property type="protein sequence ID" value="CAD9239147.1"/>
    <property type="molecule type" value="Transcribed_RNA"/>
</dbReference>
<gene>
    <name evidence="3" type="ORF">EAUS1353_LOCUS883</name>
</gene>
<name>A0A7S1XI47_9RHOD</name>
<organism evidence="3">
    <name type="scientific">Erythrolobus australicus</name>
    <dbReference type="NCBI Taxonomy" id="1077150"/>
    <lineage>
        <taxon>Eukaryota</taxon>
        <taxon>Rhodophyta</taxon>
        <taxon>Bangiophyceae</taxon>
        <taxon>Porphyridiales</taxon>
        <taxon>Porphyridiaceae</taxon>
        <taxon>Erythrolobus</taxon>
    </lineage>
</organism>
<dbReference type="GO" id="GO:2001070">
    <property type="term" value="F:starch binding"/>
    <property type="evidence" value="ECO:0007669"/>
    <property type="project" value="InterPro"/>
</dbReference>
<dbReference type="InterPro" id="IPR013783">
    <property type="entry name" value="Ig-like_fold"/>
</dbReference>
<feature type="region of interest" description="Disordered" evidence="1">
    <location>
        <begin position="308"/>
        <end position="341"/>
    </location>
</feature>
<feature type="region of interest" description="Disordered" evidence="1">
    <location>
        <begin position="141"/>
        <end position="160"/>
    </location>
</feature>
<sequence length="381" mass="41097">MVRVTLRVRAPAREGADAWDAVAVVGDAECLGGWRVGSALAMQAVGARVHEAVFEMDAEALREMRYKYALVEIGATMRALLEEGEARKVSVDLSQVAVLEEDSLAGARFSPAVPFEQGTTKFVVSGHTDLHRHASGFVSTRSTLHQSKENDESRCVSESVSGSKSASLTSISSNRQTSGDAVRLVHGLGTLFRRLSRTGVEIEDSDEKRSTRITDLSTMRSIIERTVGTERNECSSAEAELSHAVEPERQRSSADDAARCTFADTRHSCASDHSGFTEATPAEPSIASANCEPDYALKPQHELDLVRTSSATLPSPRSQSDEHRTPAAHEPSSSHQRSSSLLPDLSHRTLRRAFAAGAIAVCAAFVAALHNRSPTFTMQPV</sequence>
<feature type="region of interest" description="Disordered" evidence="1">
    <location>
        <begin position="268"/>
        <end position="287"/>
    </location>
</feature>
<feature type="compositionally biased region" description="Polar residues" evidence="1">
    <location>
        <begin position="308"/>
        <end position="318"/>
    </location>
</feature>
<dbReference type="InterPro" id="IPR002044">
    <property type="entry name" value="CBM20"/>
</dbReference>
<protein>
    <recommendedName>
        <fullName evidence="2">CBM20 domain-containing protein</fullName>
    </recommendedName>
</protein>
<dbReference type="Gene3D" id="2.60.40.10">
    <property type="entry name" value="Immunoglobulins"/>
    <property type="match status" value="1"/>
</dbReference>
<feature type="compositionally biased region" description="Basic and acidic residues" evidence="1">
    <location>
        <begin position="146"/>
        <end position="155"/>
    </location>
</feature>
<feature type="domain" description="CBM20" evidence="2">
    <location>
        <begin position="1"/>
        <end position="107"/>
    </location>
</feature>